<proteinExistence type="predicted"/>
<dbReference type="CDD" id="cd02165">
    <property type="entry name" value="NMNAT"/>
    <property type="match status" value="1"/>
</dbReference>
<dbReference type="EMBL" id="UINC01157072">
    <property type="protein sequence ID" value="SVD53860.1"/>
    <property type="molecule type" value="Genomic_DNA"/>
</dbReference>
<evidence type="ECO:0000256" key="6">
    <source>
        <dbReference type="ARBA" id="ARBA00022840"/>
    </source>
</evidence>
<dbReference type="AlphaFoldDB" id="A0A382W5H6"/>
<feature type="non-terminal residue" evidence="9">
    <location>
        <position position="115"/>
    </location>
</feature>
<keyword evidence="5" id="KW-0547">Nucleotide-binding</keyword>
<evidence type="ECO:0000313" key="9">
    <source>
        <dbReference type="EMBL" id="SVD53860.1"/>
    </source>
</evidence>
<sequence>MQSIGIFGGAFDPIHIGHLRTAFELMTALNLNAVHFVPSAIPPHKHRPQAGGDIRLRMINAAIQGQAGFVADERELNRPGPSYSVDTLASLRQEYPDDALCLLIGMDAFLSMGEW</sequence>
<protein>
    <recommendedName>
        <fullName evidence="8">Cytidyltransferase-like domain-containing protein</fullName>
    </recommendedName>
</protein>
<keyword evidence="7" id="KW-0520">NAD</keyword>
<dbReference type="InterPro" id="IPR005248">
    <property type="entry name" value="NadD/NMNAT"/>
</dbReference>
<dbReference type="SUPFAM" id="SSF52374">
    <property type="entry name" value="Nucleotidylyl transferase"/>
    <property type="match status" value="1"/>
</dbReference>
<dbReference type="InterPro" id="IPR014729">
    <property type="entry name" value="Rossmann-like_a/b/a_fold"/>
</dbReference>
<comment type="pathway">
    <text evidence="1">Cofactor biosynthesis; NAD(+) biosynthesis.</text>
</comment>
<evidence type="ECO:0000256" key="5">
    <source>
        <dbReference type="ARBA" id="ARBA00022741"/>
    </source>
</evidence>
<evidence type="ECO:0000256" key="1">
    <source>
        <dbReference type="ARBA" id="ARBA00004790"/>
    </source>
</evidence>
<dbReference type="Gene3D" id="3.40.50.620">
    <property type="entry name" value="HUPs"/>
    <property type="match status" value="1"/>
</dbReference>
<evidence type="ECO:0000256" key="2">
    <source>
        <dbReference type="ARBA" id="ARBA00022642"/>
    </source>
</evidence>
<dbReference type="GO" id="GO:0005524">
    <property type="term" value="F:ATP binding"/>
    <property type="evidence" value="ECO:0007669"/>
    <property type="project" value="UniProtKB-KW"/>
</dbReference>
<dbReference type="GO" id="GO:0009435">
    <property type="term" value="P:NAD+ biosynthetic process"/>
    <property type="evidence" value="ECO:0007669"/>
    <property type="project" value="UniProtKB-UniPathway"/>
</dbReference>
<evidence type="ECO:0000256" key="3">
    <source>
        <dbReference type="ARBA" id="ARBA00022679"/>
    </source>
</evidence>
<reference evidence="9" key="1">
    <citation type="submission" date="2018-05" db="EMBL/GenBank/DDBJ databases">
        <authorList>
            <person name="Lanie J.A."/>
            <person name="Ng W.-L."/>
            <person name="Kazmierczak K.M."/>
            <person name="Andrzejewski T.M."/>
            <person name="Davidsen T.M."/>
            <person name="Wayne K.J."/>
            <person name="Tettelin H."/>
            <person name="Glass J.I."/>
            <person name="Rusch D."/>
            <person name="Podicherti R."/>
            <person name="Tsui H.-C.T."/>
            <person name="Winkler M.E."/>
        </authorList>
    </citation>
    <scope>NUCLEOTIDE SEQUENCE</scope>
</reference>
<dbReference type="InterPro" id="IPR004821">
    <property type="entry name" value="Cyt_trans-like"/>
</dbReference>
<feature type="domain" description="Cytidyltransferase-like" evidence="8">
    <location>
        <begin position="6"/>
        <end position="112"/>
    </location>
</feature>
<dbReference type="GO" id="GO:0070566">
    <property type="term" value="F:adenylyltransferase activity"/>
    <property type="evidence" value="ECO:0007669"/>
    <property type="project" value="UniProtKB-ARBA"/>
</dbReference>
<accession>A0A382W5H6</accession>
<dbReference type="UniPathway" id="UPA00253"/>
<dbReference type="PANTHER" id="PTHR39321">
    <property type="entry name" value="NICOTINATE-NUCLEOTIDE ADENYLYLTRANSFERASE-RELATED"/>
    <property type="match status" value="1"/>
</dbReference>
<dbReference type="Pfam" id="PF01467">
    <property type="entry name" value="CTP_transf_like"/>
    <property type="match status" value="1"/>
</dbReference>
<dbReference type="PANTHER" id="PTHR39321:SF3">
    <property type="entry name" value="PHOSPHOPANTETHEINE ADENYLYLTRANSFERASE"/>
    <property type="match status" value="1"/>
</dbReference>
<name>A0A382W5H6_9ZZZZ</name>
<keyword evidence="4" id="KW-0548">Nucleotidyltransferase</keyword>
<evidence type="ECO:0000259" key="8">
    <source>
        <dbReference type="Pfam" id="PF01467"/>
    </source>
</evidence>
<keyword evidence="3" id="KW-0808">Transferase</keyword>
<keyword evidence="2" id="KW-0662">Pyridine nucleotide biosynthesis</keyword>
<gene>
    <name evidence="9" type="ORF">METZ01_LOCUS406714</name>
</gene>
<keyword evidence="6" id="KW-0067">ATP-binding</keyword>
<organism evidence="9">
    <name type="scientific">marine metagenome</name>
    <dbReference type="NCBI Taxonomy" id="408172"/>
    <lineage>
        <taxon>unclassified sequences</taxon>
        <taxon>metagenomes</taxon>
        <taxon>ecological metagenomes</taxon>
    </lineage>
</organism>
<evidence type="ECO:0000256" key="4">
    <source>
        <dbReference type="ARBA" id="ARBA00022695"/>
    </source>
</evidence>
<evidence type="ECO:0000256" key="7">
    <source>
        <dbReference type="ARBA" id="ARBA00023027"/>
    </source>
</evidence>